<keyword evidence="3" id="KW-0449">Lipoprotein</keyword>
<comment type="caution">
    <text evidence="3">The sequence shown here is derived from an EMBL/GenBank/DDBJ whole genome shotgun (WGS) entry which is preliminary data.</text>
</comment>
<evidence type="ECO:0000259" key="2">
    <source>
        <dbReference type="Pfam" id="PF00144"/>
    </source>
</evidence>
<feature type="region of interest" description="Disordered" evidence="1">
    <location>
        <begin position="181"/>
        <end position="205"/>
    </location>
</feature>
<dbReference type="InterPro" id="IPR001466">
    <property type="entry name" value="Beta-lactam-related"/>
</dbReference>
<dbReference type="RefSeq" id="WP_213012334.1">
    <property type="nucleotide sequence ID" value="NZ_BOQN01000124.1"/>
</dbReference>
<feature type="compositionally biased region" description="Pro residues" evidence="1">
    <location>
        <begin position="190"/>
        <end position="205"/>
    </location>
</feature>
<feature type="domain" description="Beta-lactamase-related" evidence="2">
    <location>
        <begin position="38"/>
        <end position="304"/>
    </location>
</feature>
<dbReference type="Proteomes" id="UP000677082">
    <property type="component" value="Unassembled WGS sequence"/>
</dbReference>
<organism evidence="3 4">
    <name type="scientific">Paractinoplanes toevensis</name>
    <dbReference type="NCBI Taxonomy" id="571911"/>
    <lineage>
        <taxon>Bacteria</taxon>
        <taxon>Bacillati</taxon>
        <taxon>Actinomycetota</taxon>
        <taxon>Actinomycetes</taxon>
        <taxon>Micromonosporales</taxon>
        <taxon>Micromonosporaceae</taxon>
        <taxon>Paractinoplanes</taxon>
    </lineage>
</organism>
<dbReference type="InterPro" id="IPR050491">
    <property type="entry name" value="AmpC-like"/>
</dbReference>
<dbReference type="EMBL" id="BOQN01000124">
    <property type="protein sequence ID" value="GIM96659.1"/>
    <property type="molecule type" value="Genomic_DNA"/>
</dbReference>
<gene>
    <name evidence="3" type="ORF">Ato02nite_084520</name>
</gene>
<reference evidence="3 4" key="1">
    <citation type="submission" date="2021-03" db="EMBL/GenBank/DDBJ databases">
        <title>Whole genome shotgun sequence of Actinoplanes toevensis NBRC 105298.</title>
        <authorList>
            <person name="Komaki H."/>
            <person name="Tamura T."/>
        </authorList>
    </citation>
    <scope>NUCLEOTIDE SEQUENCE [LARGE SCALE GENOMIC DNA]</scope>
    <source>
        <strain evidence="3 4">NBRC 105298</strain>
    </source>
</reference>
<evidence type="ECO:0000313" key="4">
    <source>
        <dbReference type="Proteomes" id="UP000677082"/>
    </source>
</evidence>
<dbReference type="PANTHER" id="PTHR46825:SF9">
    <property type="entry name" value="BETA-LACTAMASE-RELATED DOMAIN-CONTAINING PROTEIN"/>
    <property type="match status" value="1"/>
</dbReference>
<evidence type="ECO:0000313" key="3">
    <source>
        <dbReference type="EMBL" id="GIM96659.1"/>
    </source>
</evidence>
<dbReference type="InterPro" id="IPR012338">
    <property type="entry name" value="Beta-lactam/transpept-like"/>
</dbReference>
<protein>
    <submittedName>
        <fullName evidence="3">Lipoprotein</fullName>
    </submittedName>
</protein>
<dbReference type="Gene3D" id="3.40.710.10">
    <property type="entry name" value="DD-peptidase/beta-lactamase superfamily"/>
    <property type="match status" value="1"/>
</dbReference>
<dbReference type="AlphaFoldDB" id="A0A920BPR8"/>
<proteinExistence type="predicted"/>
<name>A0A920BPR8_9ACTN</name>
<evidence type="ECO:0000256" key="1">
    <source>
        <dbReference type="SAM" id="MobiDB-lite"/>
    </source>
</evidence>
<dbReference type="SUPFAM" id="SSF56601">
    <property type="entry name" value="beta-lactamase/transpeptidase-like"/>
    <property type="match status" value="1"/>
</dbReference>
<sequence>MATLHHRVAALIEHAGCPVLVGLQHRGTPPIYLTHGSTAAAGPLNPSALAYAASLAKQITAACAALLVRHGRLDMETTLAEWVPELPDWTHAVRLRHLVHHTAGMPPDEQIDAMIPADGDRTTTAVLQALNRLPAPTARPGGQYVYSNAGYVCLAVAVERAAGRRLPAFAQTHMFEPAGMSSSRYWPGPASQPPGARPLPNPHPAPLSLGDGGIWTTATDLMSWNQALDADELGISDLLHTASTLDDGTTLDYAWGLGIRTYARHRIYRHGGGWPGLRAQLIRIPDQRSGLTVIALTNDTDRTASLANALLDMLVQPGTTS</sequence>
<dbReference type="Pfam" id="PF00144">
    <property type="entry name" value="Beta-lactamase"/>
    <property type="match status" value="1"/>
</dbReference>
<accession>A0A920BPR8</accession>
<keyword evidence="4" id="KW-1185">Reference proteome</keyword>
<dbReference type="PANTHER" id="PTHR46825">
    <property type="entry name" value="D-ALANYL-D-ALANINE-CARBOXYPEPTIDASE/ENDOPEPTIDASE AMPH"/>
    <property type="match status" value="1"/>
</dbReference>